<keyword evidence="4" id="KW-0812">Transmembrane</keyword>
<evidence type="ECO:0000256" key="1">
    <source>
        <dbReference type="ARBA" id="ARBA00022679"/>
    </source>
</evidence>
<evidence type="ECO:0000313" key="6">
    <source>
        <dbReference type="EMBL" id="MBB4134176.1"/>
    </source>
</evidence>
<organism evidence="6 7">
    <name type="scientific">Gordonia humi</name>
    <dbReference type="NCBI Taxonomy" id="686429"/>
    <lineage>
        <taxon>Bacteria</taxon>
        <taxon>Bacillati</taxon>
        <taxon>Actinomycetota</taxon>
        <taxon>Actinomycetes</taxon>
        <taxon>Mycobacteriales</taxon>
        <taxon>Gordoniaceae</taxon>
        <taxon>Gordonia</taxon>
    </lineage>
</organism>
<sequence>MIAPLDRWRGLSESAKYRSYTRWSLECSAVVVGVTTIVTGRHFPSVIAAATVTMLAAVLAFESRPELTGRNAPRRDQRLAVGSALAFLVAWICGLLVRTFIDEETARAVGWLVVGFASLSSIAFAARRWLIAAGLCVVTALAYGSPAGYLRHMLALALIAAFCLFLTRLSVWALRVVDDLDKARETQAQLDVAEERLRFARDLHDVVGRGFSTIAVKSELASRLSRAGAAERAAAEMDEVKAVAVSSMEEMRSLVRGYRGIDLTGEIAGARSLLAAAGCRLVVEGDADSVPRQFHEAAAWVVREGTTNIVRHSSATAATLTLGPAGMSLTNDGATAVEGEHSGLRGLAERLDHVGSHLATAADDGRFTLEIRWEKA</sequence>
<dbReference type="RefSeq" id="WP_343067268.1">
    <property type="nucleotide sequence ID" value="NZ_BAABHL010000105.1"/>
</dbReference>
<dbReference type="InterPro" id="IPR011712">
    <property type="entry name" value="Sig_transdc_His_kin_sub3_dim/P"/>
</dbReference>
<keyword evidence="1 6" id="KW-0808">Transferase</keyword>
<evidence type="ECO:0000256" key="3">
    <source>
        <dbReference type="ARBA" id="ARBA00023012"/>
    </source>
</evidence>
<feature type="domain" description="Signal transduction histidine kinase subgroup 3 dimerisation and phosphoacceptor" evidence="5">
    <location>
        <begin position="195"/>
        <end position="260"/>
    </location>
</feature>
<keyword evidence="2 6" id="KW-0418">Kinase</keyword>
<keyword evidence="4" id="KW-0472">Membrane</keyword>
<dbReference type="EC" id="2.7.13.3" evidence="6"/>
<feature type="transmembrane region" description="Helical" evidence="4">
    <location>
        <begin position="81"/>
        <end position="101"/>
    </location>
</feature>
<dbReference type="PANTHER" id="PTHR24421">
    <property type="entry name" value="NITRATE/NITRITE SENSOR PROTEIN NARX-RELATED"/>
    <property type="match status" value="1"/>
</dbReference>
<keyword evidence="4" id="KW-1133">Transmembrane helix</keyword>
<keyword evidence="3" id="KW-0902">Two-component regulatory system</keyword>
<evidence type="ECO:0000256" key="4">
    <source>
        <dbReference type="SAM" id="Phobius"/>
    </source>
</evidence>
<dbReference type="Gene3D" id="3.30.565.10">
    <property type="entry name" value="Histidine kinase-like ATPase, C-terminal domain"/>
    <property type="match status" value="1"/>
</dbReference>
<feature type="transmembrane region" description="Helical" evidence="4">
    <location>
        <begin position="153"/>
        <end position="174"/>
    </location>
</feature>
<feature type="transmembrane region" description="Helical" evidence="4">
    <location>
        <begin position="129"/>
        <end position="147"/>
    </location>
</feature>
<protein>
    <submittedName>
        <fullName evidence="6">Two-component system sensor histidine kinase DesK</fullName>
        <ecNumber evidence="6">2.7.13.3</ecNumber>
    </submittedName>
</protein>
<evidence type="ECO:0000313" key="7">
    <source>
        <dbReference type="Proteomes" id="UP000551501"/>
    </source>
</evidence>
<proteinExistence type="predicted"/>
<comment type="caution">
    <text evidence="6">The sequence shown here is derived from an EMBL/GenBank/DDBJ whole genome shotgun (WGS) entry which is preliminary data.</text>
</comment>
<keyword evidence="7" id="KW-1185">Reference proteome</keyword>
<dbReference type="GO" id="GO:0016020">
    <property type="term" value="C:membrane"/>
    <property type="evidence" value="ECO:0007669"/>
    <property type="project" value="InterPro"/>
</dbReference>
<dbReference type="Proteomes" id="UP000551501">
    <property type="component" value="Unassembled WGS sequence"/>
</dbReference>
<dbReference type="AlphaFoldDB" id="A0A840EWH3"/>
<feature type="transmembrane region" description="Helical" evidence="4">
    <location>
        <begin position="107"/>
        <end position="124"/>
    </location>
</feature>
<gene>
    <name evidence="6" type="ORF">BKA16_000728</name>
</gene>
<dbReference type="GO" id="GO:0000155">
    <property type="term" value="F:phosphorelay sensor kinase activity"/>
    <property type="evidence" value="ECO:0007669"/>
    <property type="project" value="InterPro"/>
</dbReference>
<dbReference type="Gene3D" id="1.20.5.1930">
    <property type="match status" value="1"/>
</dbReference>
<accession>A0A840EWH3</accession>
<dbReference type="GO" id="GO:0046983">
    <property type="term" value="F:protein dimerization activity"/>
    <property type="evidence" value="ECO:0007669"/>
    <property type="project" value="InterPro"/>
</dbReference>
<reference evidence="6 7" key="1">
    <citation type="submission" date="2020-08" db="EMBL/GenBank/DDBJ databases">
        <title>Sequencing the genomes of 1000 actinobacteria strains.</title>
        <authorList>
            <person name="Klenk H.-P."/>
        </authorList>
    </citation>
    <scope>NUCLEOTIDE SEQUENCE [LARGE SCALE GENOMIC DNA]</scope>
    <source>
        <strain evidence="6 7">DSM 45298</strain>
    </source>
</reference>
<name>A0A840EWH3_9ACTN</name>
<dbReference type="EMBL" id="JACIFP010000001">
    <property type="protein sequence ID" value="MBB4134176.1"/>
    <property type="molecule type" value="Genomic_DNA"/>
</dbReference>
<dbReference type="InterPro" id="IPR036890">
    <property type="entry name" value="HATPase_C_sf"/>
</dbReference>
<evidence type="ECO:0000256" key="2">
    <source>
        <dbReference type="ARBA" id="ARBA00022777"/>
    </source>
</evidence>
<dbReference type="Pfam" id="PF07730">
    <property type="entry name" value="HisKA_3"/>
    <property type="match status" value="1"/>
</dbReference>
<evidence type="ECO:0000259" key="5">
    <source>
        <dbReference type="Pfam" id="PF07730"/>
    </source>
</evidence>
<dbReference type="InterPro" id="IPR050482">
    <property type="entry name" value="Sensor_HK_TwoCompSys"/>
</dbReference>
<dbReference type="PANTHER" id="PTHR24421:SF63">
    <property type="entry name" value="SENSOR HISTIDINE KINASE DESK"/>
    <property type="match status" value="1"/>
</dbReference>